<feature type="compositionally biased region" description="Gly residues" evidence="1">
    <location>
        <begin position="446"/>
        <end position="459"/>
    </location>
</feature>
<feature type="compositionally biased region" description="Low complexity" evidence="1">
    <location>
        <begin position="191"/>
        <end position="203"/>
    </location>
</feature>
<feature type="compositionally biased region" description="Low complexity" evidence="1">
    <location>
        <begin position="362"/>
        <end position="372"/>
    </location>
</feature>
<feature type="compositionally biased region" description="Gly residues" evidence="1">
    <location>
        <begin position="346"/>
        <end position="356"/>
    </location>
</feature>
<feature type="region of interest" description="Disordered" evidence="1">
    <location>
        <begin position="446"/>
        <end position="470"/>
    </location>
</feature>
<keyword evidence="3" id="KW-1185">Reference proteome</keyword>
<feature type="region of interest" description="Disordered" evidence="1">
    <location>
        <begin position="65"/>
        <end position="107"/>
    </location>
</feature>
<dbReference type="EMBL" id="CM008973">
    <property type="protein sequence ID" value="PNW74979.1"/>
    <property type="molecule type" value="Genomic_DNA"/>
</dbReference>
<sequence>MIEDFRRREAGSKGLIDEPEDDAQDEDDDKDVDGASGHDSDADDADDSTVGGFEVVARSAALSKSFTTSRMEAPASRQGQRCGIPVSGRSWRQLAGGPSGSRAGGGVSSIGGGGAIGLFDDRVVGTAGQLDGSGILAASGGSFSSKCVSGAASGGALSTPSRPMSAVRQRPPGTPLSPTPRAALETAPRDSGNAGSGSAASSCSGGGVGAGTRNPAIMLKMIEAAAVSQAARRRAAAAISSGPAAGPRELQRSCPNLYIPQALFEEVLESAPASGGAAAAHSGGPGGAMSTPTSPGGIVSPGVPAAAAAAPNGSLQRAMALGRAPSRLGISVASIVEDAGGGALNEGRCGGGGGDGTSSVIQQQQQQQQQQQPLPQHYSLSSSANAMVGNSGALTSASGDATTFLTDGGDDGAAAAAALSPVRRLRSITAAASSGTGLSSLMGGLGSGGGGASSTGGSGDSRPVTPGTGALINFEGSWRTRQLSPGGRLLHAQATLPSPSRRSIDLPHTAGVGPLSPGLGGRITRGSASLDLGSRPLTPGGLPGGPATSSLTTCGGGAATTDSVFNSRITPAAVTAEVGAAGGIEAAVWRGGAASSRSFTSLNIGASAMQGAAPLLGRSSSPAVPFAGISGTARAGLLQPLAAVTACSCVMDTISEVLLDSAGADAAASQARVQQPAVPSTPSPAGGRTVPVMVPHPPTAPPPQTLPGGAASLTGSSRRSLQARAALLGSSSSGTIAQRSEGSALQPAADVASGAPDADITGGGKAGGSSEQGPGTPCPNAGAHPSIMERVRGLFV</sequence>
<evidence type="ECO:0000313" key="3">
    <source>
        <dbReference type="Proteomes" id="UP000006906"/>
    </source>
</evidence>
<dbReference type="Gramene" id="PNW74979">
    <property type="protein sequence ID" value="PNW74979"/>
    <property type="gene ID" value="CHLRE_12g501750v5"/>
</dbReference>
<feature type="region of interest" description="Disordered" evidence="1">
    <location>
        <begin position="1"/>
        <end position="51"/>
    </location>
</feature>
<dbReference type="InParanoid" id="A0A2K3D381"/>
<feature type="compositionally biased region" description="Gly residues" evidence="1">
    <location>
        <begin position="97"/>
        <end position="107"/>
    </location>
</feature>
<dbReference type="RefSeq" id="XP_042918268.1">
    <property type="nucleotide sequence ID" value="XM_043068098.1"/>
</dbReference>
<proteinExistence type="predicted"/>
<dbReference type="Proteomes" id="UP000006906">
    <property type="component" value="Chromosome 12"/>
</dbReference>
<feature type="region of interest" description="Disordered" evidence="1">
    <location>
        <begin position="670"/>
        <end position="718"/>
    </location>
</feature>
<name>A0A2K3D381_CHLRE</name>
<protein>
    <submittedName>
        <fullName evidence="2">Uncharacterized protein</fullName>
    </submittedName>
</protein>
<dbReference type="ExpressionAtlas" id="A0A2K3D381">
    <property type="expression patterns" value="baseline"/>
</dbReference>
<feature type="region of interest" description="Disordered" evidence="1">
    <location>
        <begin position="496"/>
        <end position="522"/>
    </location>
</feature>
<feature type="region of interest" description="Disordered" evidence="1">
    <location>
        <begin position="152"/>
        <end position="207"/>
    </location>
</feature>
<dbReference type="KEGG" id="cre:CHLRE_12g501750v5"/>
<feature type="compositionally biased region" description="Pro residues" evidence="1">
    <location>
        <begin position="694"/>
        <end position="705"/>
    </location>
</feature>
<evidence type="ECO:0000313" key="2">
    <source>
        <dbReference type="EMBL" id="PNW74979.1"/>
    </source>
</evidence>
<evidence type="ECO:0000256" key="1">
    <source>
        <dbReference type="SAM" id="MobiDB-lite"/>
    </source>
</evidence>
<gene>
    <name evidence="2" type="ORF">CHLRE_12g501750v5</name>
</gene>
<dbReference type="AlphaFoldDB" id="A0A2K3D381"/>
<organism evidence="2 3">
    <name type="scientific">Chlamydomonas reinhardtii</name>
    <name type="common">Chlamydomonas smithii</name>
    <dbReference type="NCBI Taxonomy" id="3055"/>
    <lineage>
        <taxon>Eukaryota</taxon>
        <taxon>Viridiplantae</taxon>
        <taxon>Chlorophyta</taxon>
        <taxon>core chlorophytes</taxon>
        <taxon>Chlorophyceae</taxon>
        <taxon>CS clade</taxon>
        <taxon>Chlamydomonadales</taxon>
        <taxon>Chlamydomonadaceae</taxon>
        <taxon>Chlamydomonas</taxon>
    </lineage>
</organism>
<dbReference type="OrthoDB" id="10654244at2759"/>
<dbReference type="PaxDb" id="3055-EDP05417"/>
<feature type="region of interest" description="Disordered" evidence="1">
    <location>
        <begin position="730"/>
        <end position="785"/>
    </location>
</feature>
<dbReference type="GeneID" id="5716402"/>
<feature type="compositionally biased region" description="Acidic residues" evidence="1">
    <location>
        <begin position="17"/>
        <end position="31"/>
    </location>
</feature>
<feature type="region of interest" description="Disordered" evidence="1">
    <location>
        <begin position="346"/>
        <end position="377"/>
    </location>
</feature>
<reference evidence="2 3" key="1">
    <citation type="journal article" date="2007" name="Science">
        <title>The Chlamydomonas genome reveals the evolution of key animal and plant functions.</title>
        <authorList>
            <person name="Merchant S.S."/>
            <person name="Prochnik S.E."/>
            <person name="Vallon O."/>
            <person name="Harris E.H."/>
            <person name="Karpowicz S.J."/>
            <person name="Witman G.B."/>
            <person name="Terry A."/>
            <person name="Salamov A."/>
            <person name="Fritz-Laylin L.K."/>
            <person name="Marechal-Drouard L."/>
            <person name="Marshall W.F."/>
            <person name="Qu L.H."/>
            <person name="Nelson D.R."/>
            <person name="Sanderfoot A.A."/>
            <person name="Spalding M.H."/>
            <person name="Kapitonov V.V."/>
            <person name="Ren Q."/>
            <person name="Ferris P."/>
            <person name="Lindquist E."/>
            <person name="Shapiro H."/>
            <person name="Lucas S.M."/>
            <person name="Grimwood J."/>
            <person name="Schmutz J."/>
            <person name="Cardol P."/>
            <person name="Cerutti H."/>
            <person name="Chanfreau G."/>
            <person name="Chen C.L."/>
            <person name="Cognat V."/>
            <person name="Croft M.T."/>
            <person name="Dent R."/>
            <person name="Dutcher S."/>
            <person name="Fernandez E."/>
            <person name="Fukuzawa H."/>
            <person name="Gonzalez-Ballester D."/>
            <person name="Gonzalez-Halphen D."/>
            <person name="Hallmann A."/>
            <person name="Hanikenne M."/>
            <person name="Hippler M."/>
            <person name="Inwood W."/>
            <person name="Jabbari K."/>
            <person name="Kalanon M."/>
            <person name="Kuras R."/>
            <person name="Lefebvre P.A."/>
            <person name="Lemaire S.D."/>
            <person name="Lobanov A.V."/>
            <person name="Lohr M."/>
            <person name="Manuell A."/>
            <person name="Meier I."/>
            <person name="Mets L."/>
            <person name="Mittag M."/>
            <person name="Mittelmeier T."/>
            <person name="Moroney J.V."/>
            <person name="Moseley J."/>
            <person name="Napoli C."/>
            <person name="Nedelcu A.M."/>
            <person name="Niyogi K."/>
            <person name="Novoselov S.V."/>
            <person name="Paulsen I.T."/>
            <person name="Pazour G."/>
            <person name="Purton S."/>
            <person name="Ral J.P."/>
            <person name="Riano-Pachon D.M."/>
            <person name="Riekhof W."/>
            <person name="Rymarquis L."/>
            <person name="Schroda M."/>
            <person name="Stern D."/>
            <person name="Umen J."/>
            <person name="Willows R."/>
            <person name="Wilson N."/>
            <person name="Zimmer S.L."/>
            <person name="Allmer J."/>
            <person name="Balk J."/>
            <person name="Bisova K."/>
            <person name="Chen C.J."/>
            <person name="Elias M."/>
            <person name="Gendler K."/>
            <person name="Hauser C."/>
            <person name="Lamb M.R."/>
            <person name="Ledford H."/>
            <person name="Long J.C."/>
            <person name="Minagawa J."/>
            <person name="Page M.D."/>
            <person name="Pan J."/>
            <person name="Pootakham W."/>
            <person name="Roje S."/>
            <person name="Rose A."/>
            <person name="Stahlberg E."/>
            <person name="Terauchi A.M."/>
            <person name="Yang P."/>
            <person name="Ball S."/>
            <person name="Bowler C."/>
            <person name="Dieckmann C.L."/>
            <person name="Gladyshev V.N."/>
            <person name="Green P."/>
            <person name="Jorgensen R."/>
            <person name="Mayfield S."/>
            <person name="Mueller-Roeber B."/>
            <person name="Rajamani S."/>
            <person name="Sayre R.T."/>
            <person name="Brokstein P."/>
            <person name="Dubchak I."/>
            <person name="Goodstein D."/>
            <person name="Hornick L."/>
            <person name="Huang Y.W."/>
            <person name="Jhaveri J."/>
            <person name="Luo Y."/>
            <person name="Martinez D."/>
            <person name="Ngau W.C."/>
            <person name="Otillar B."/>
            <person name="Poliakov A."/>
            <person name="Porter A."/>
            <person name="Szajkowski L."/>
            <person name="Werner G."/>
            <person name="Zhou K."/>
            <person name="Grigoriev I.V."/>
            <person name="Rokhsar D.S."/>
            <person name="Grossman A.R."/>
        </authorList>
    </citation>
    <scope>NUCLEOTIDE SEQUENCE [LARGE SCALE GENOMIC DNA]</scope>
    <source>
        <strain evidence="3">CC-503</strain>
    </source>
</reference>
<accession>A0A2K3D381</accession>
<feature type="region of interest" description="Disordered" evidence="1">
    <location>
        <begin position="275"/>
        <end position="298"/>
    </location>
</feature>
<feature type="compositionally biased region" description="Basic and acidic residues" evidence="1">
    <location>
        <begin position="1"/>
        <end position="11"/>
    </location>
</feature>